<accession>A0AAP4EAQ6</accession>
<reference evidence="1" key="1">
    <citation type="submission" date="2023-04" db="EMBL/GenBank/DDBJ databases">
        <title>Uncovering the Secrets of Slow-Growing Bacteria in Tropical Savanna Soil through Cultivation and Genomic Analysis.</title>
        <authorList>
            <person name="Goncalves O.S."/>
            <person name="Santana M.F."/>
        </authorList>
    </citation>
    <scope>NUCLEOTIDE SEQUENCE</scope>
    <source>
        <strain evidence="1">ANTI</strain>
    </source>
</reference>
<dbReference type="GO" id="GO:0005829">
    <property type="term" value="C:cytosol"/>
    <property type="evidence" value="ECO:0007669"/>
    <property type="project" value="TreeGrafter"/>
</dbReference>
<proteinExistence type="predicted"/>
<organism evidence="1 2">
    <name type="scientific">Paenibacillus polymyxa</name>
    <name type="common">Bacillus polymyxa</name>
    <dbReference type="NCBI Taxonomy" id="1406"/>
    <lineage>
        <taxon>Bacteria</taxon>
        <taxon>Bacillati</taxon>
        <taxon>Bacillota</taxon>
        <taxon>Bacilli</taxon>
        <taxon>Bacillales</taxon>
        <taxon>Paenibacillaceae</taxon>
        <taxon>Paenibacillus</taxon>
    </lineage>
</organism>
<dbReference type="SFLD" id="SFLDG01140">
    <property type="entry name" value="C2.B:_Phosphomannomutase_and_P"/>
    <property type="match status" value="1"/>
</dbReference>
<dbReference type="EMBL" id="JARVWT010000004">
    <property type="protein sequence ID" value="MDH2331698.1"/>
    <property type="molecule type" value="Genomic_DNA"/>
</dbReference>
<comment type="caution">
    <text evidence="1">The sequence shown here is derived from an EMBL/GenBank/DDBJ whole genome shotgun (WGS) entry which is preliminary data.</text>
</comment>
<evidence type="ECO:0000313" key="1">
    <source>
        <dbReference type="EMBL" id="MDH2331698.1"/>
    </source>
</evidence>
<dbReference type="SUPFAM" id="SSF56784">
    <property type="entry name" value="HAD-like"/>
    <property type="match status" value="1"/>
</dbReference>
<dbReference type="InterPro" id="IPR036412">
    <property type="entry name" value="HAD-like_sf"/>
</dbReference>
<gene>
    <name evidence="1" type="ORF">QDS18_12560</name>
</gene>
<dbReference type="RefSeq" id="WP_053325565.1">
    <property type="nucleotide sequence ID" value="NZ_CP011420.1"/>
</dbReference>
<dbReference type="InterPro" id="IPR023214">
    <property type="entry name" value="HAD_sf"/>
</dbReference>
<dbReference type="SFLD" id="SFLDS00003">
    <property type="entry name" value="Haloacid_Dehalogenase"/>
    <property type="match status" value="1"/>
</dbReference>
<dbReference type="NCBIfam" id="TIGR01484">
    <property type="entry name" value="HAD-SF-IIB"/>
    <property type="match status" value="1"/>
</dbReference>
<evidence type="ECO:0000313" key="2">
    <source>
        <dbReference type="Proteomes" id="UP001229409"/>
    </source>
</evidence>
<keyword evidence="1" id="KW-0378">Hydrolase</keyword>
<dbReference type="PANTHER" id="PTHR10000:SF53">
    <property type="entry name" value="5-AMINO-6-(5-PHOSPHO-D-RIBITYLAMINO)URACIL PHOSPHATASE YBJI-RELATED"/>
    <property type="match status" value="1"/>
</dbReference>
<protein>
    <submittedName>
        <fullName evidence="1">HAD-IIB family hydrolase</fullName>
    </submittedName>
</protein>
<dbReference type="Proteomes" id="UP001229409">
    <property type="component" value="Unassembled WGS sequence"/>
</dbReference>
<dbReference type="Pfam" id="PF08282">
    <property type="entry name" value="Hydrolase_3"/>
    <property type="match status" value="1"/>
</dbReference>
<name>A0AAP4EAQ6_PAEPO</name>
<dbReference type="AlphaFoldDB" id="A0AAP4EAQ6"/>
<dbReference type="GO" id="GO:0000287">
    <property type="term" value="F:magnesium ion binding"/>
    <property type="evidence" value="ECO:0007669"/>
    <property type="project" value="TreeGrafter"/>
</dbReference>
<sequence length="268" mass="30282">MFKLVVSDLDGTFLNNSSTFDAELFNQVYGEMQENNISFVACTGKQCERVEELFGEHGKGIWILGDSATRIKKDGVVVKEFTIERNLALQAIRDIESFSNDFIIIACTTAAAFVHSYIQDEYYKIVKGSYKEVIKIDSFDQINSSFLKITVYDPTGRSSLLRKHVEKTLMDQIYIVDSEANWLDITALHTHKGETVRKLQEILGVTEDETISFGDGENDVELMSIAKYSFAMKNACENTKNAASFITKSNEENGVLLTIKKMMDLQKQ</sequence>
<dbReference type="PROSITE" id="PS01229">
    <property type="entry name" value="COF_2"/>
    <property type="match status" value="1"/>
</dbReference>
<dbReference type="GO" id="GO:0016791">
    <property type="term" value="F:phosphatase activity"/>
    <property type="evidence" value="ECO:0007669"/>
    <property type="project" value="TreeGrafter"/>
</dbReference>
<dbReference type="Gene3D" id="3.40.50.1000">
    <property type="entry name" value="HAD superfamily/HAD-like"/>
    <property type="match status" value="1"/>
</dbReference>
<dbReference type="InterPro" id="IPR006379">
    <property type="entry name" value="HAD-SF_hydro_IIB"/>
</dbReference>
<dbReference type="PANTHER" id="PTHR10000">
    <property type="entry name" value="PHOSPHOSERINE PHOSPHATASE"/>
    <property type="match status" value="1"/>
</dbReference>
<dbReference type="Gene3D" id="3.30.1240.10">
    <property type="match status" value="1"/>
</dbReference>